<comment type="subcellular location">
    <subcellularLocation>
        <location evidence="1">Endoplasmic reticulum</location>
    </subcellularLocation>
</comment>
<evidence type="ECO:0000256" key="2">
    <source>
        <dbReference type="ARBA" id="ARBA00004922"/>
    </source>
</evidence>
<keyword evidence="4" id="KW-0256">Endoplasmic reticulum</keyword>
<dbReference type="Gene3D" id="3.40.50.11340">
    <property type="match status" value="2"/>
</dbReference>
<keyword evidence="6" id="KW-0119">Carbohydrate metabolism</keyword>
<dbReference type="PANTHER" id="PTHR13398">
    <property type="entry name" value="GDP-FUCOSE PROTEIN O-FUCOSYLTRANSFERASE 2"/>
    <property type="match status" value="1"/>
</dbReference>
<organism evidence="10 11">
    <name type="scientific">Prymnesium parvum</name>
    <name type="common">Toxic golden alga</name>
    <dbReference type="NCBI Taxonomy" id="97485"/>
    <lineage>
        <taxon>Eukaryota</taxon>
        <taxon>Haptista</taxon>
        <taxon>Haptophyta</taxon>
        <taxon>Prymnesiophyceae</taxon>
        <taxon>Prymnesiales</taxon>
        <taxon>Prymnesiaceae</taxon>
        <taxon>Prymnesium</taxon>
    </lineage>
</organism>
<evidence type="ECO:0000256" key="1">
    <source>
        <dbReference type="ARBA" id="ARBA00004240"/>
    </source>
</evidence>
<feature type="region of interest" description="Disordered" evidence="9">
    <location>
        <begin position="692"/>
        <end position="722"/>
    </location>
</feature>
<comment type="pathway">
    <text evidence="2">Protein modification; protein glycosylation.</text>
</comment>
<evidence type="ECO:0000256" key="6">
    <source>
        <dbReference type="ARBA" id="ARBA00023277"/>
    </source>
</evidence>
<evidence type="ECO:0000256" key="3">
    <source>
        <dbReference type="ARBA" id="ARBA00022679"/>
    </source>
</evidence>
<keyword evidence="11" id="KW-1185">Reference proteome</keyword>
<protein>
    <recommendedName>
        <fullName evidence="8">GDP-fucose protein O-fucosyltransferase 2</fullName>
    </recommendedName>
</protein>
<evidence type="ECO:0000256" key="5">
    <source>
        <dbReference type="ARBA" id="ARBA00023253"/>
    </source>
</evidence>
<dbReference type="GO" id="GO:0046922">
    <property type="term" value="F:peptide-O-fucosyltransferase activity"/>
    <property type="evidence" value="ECO:0007669"/>
    <property type="project" value="InterPro"/>
</dbReference>
<dbReference type="Gene3D" id="3.40.50.11350">
    <property type="match status" value="2"/>
</dbReference>
<comment type="similarity">
    <text evidence="7">Belongs to the glycosyltransferase 68 family.</text>
</comment>
<evidence type="ECO:0000256" key="8">
    <source>
        <dbReference type="ARBA" id="ARBA00026232"/>
    </source>
</evidence>
<dbReference type="InterPro" id="IPR045130">
    <property type="entry name" value="OFUT2-like"/>
</dbReference>
<feature type="compositionally biased region" description="Low complexity" evidence="9">
    <location>
        <begin position="334"/>
        <end position="360"/>
    </location>
</feature>
<proteinExistence type="inferred from homology"/>
<name>A0AB34K4A2_PRYPA</name>
<reference evidence="10 11" key="1">
    <citation type="journal article" date="2024" name="Science">
        <title>Giant polyketide synthase enzymes in the biosynthesis of giant marine polyether toxins.</title>
        <authorList>
            <person name="Fallon T.R."/>
            <person name="Shende V.V."/>
            <person name="Wierzbicki I.H."/>
            <person name="Pendleton A.L."/>
            <person name="Watervoot N.F."/>
            <person name="Auber R.P."/>
            <person name="Gonzalez D.J."/>
            <person name="Wisecaver J.H."/>
            <person name="Moore B.S."/>
        </authorList>
    </citation>
    <scope>NUCLEOTIDE SEQUENCE [LARGE SCALE GENOMIC DNA]</scope>
    <source>
        <strain evidence="10 11">12B1</strain>
    </source>
</reference>
<feature type="region of interest" description="Disordered" evidence="9">
    <location>
        <begin position="318"/>
        <end position="377"/>
    </location>
</feature>
<dbReference type="EMBL" id="JBGBPQ010000001">
    <property type="protein sequence ID" value="KAL1529368.1"/>
    <property type="molecule type" value="Genomic_DNA"/>
</dbReference>
<keyword evidence="3" id="KW-0808">Transferase</keyword>
<dbReference type="GO" id="GO:0005783">
    <property type="term" value="C:endoplasmic reticulum"/>
    <property type="evidence" value="ECO:0007669"/>
    <property type="project" value="UniProtKB-SubCell"/>
</dbReference>
<accession>A0AB34K4A2</accession>
<evidence type="ECO:0000313" key="10">
    <source>
        <dbReference type="EMBL" id="KAL1529368.1"/>
    </source>
</evidence>
<gene>
    <name evidence="10" type="ORF">AB1Y20_000320</name>
</gene>
<evidence type="ECO:0000313" key="11">
    <source>
        <dbReference type="Proteomes" id="UP001515480"/>
    </source>
</evidence>
<dbReference type="PANTHER" id="PTHR13398:SF0">
    <property type="entry name" value="GDP-FUCOSE PROTEIN O-FUCOSYLTRANSFERASE 2"/>
    <property type="match status" value="1"/>
</dbReference>
<sequence>MALLLGLASHADTATYLLFDVIPHEQLNKQRRAYMFYLDLAMRLKRTLVLPRGRLVKKDGAGRFLLDQAEYMRWGELFNVSALAELHPVVELEDFLAEGHEVSLMTKIDHKGCAGGGKGTVDFNGLTGVPVGKFQCNAGLQYNHAALFKLKSTPSLGFSHSVDQMSPQQALPLRAYVKYEKSVYEAAAAFVEAEFGKKPFVALHWRRTDFLQVRRSQPGVLQSAQDLVRHARSLMARARTDLVYLATDSDNADELEYVRSNLKPARYTPSLAAGDLRARTVAANVEIVICAMADQFLGTKTSSFTLAINEERVAIFAKSPESSGEMDTTPSPPATAARPPSNAQPRKGQAAPQAAAPAGKVRGEAMPADTRGASPPNVSPIARISALQRYLLFDVIPHEQLNKQRRAYMFYLDLAMRLKRTLVLPRGRLVKKDGAGGFLLDQAEYMRWGELFNVSALAKLHPVVELEDFLAEGHEVSLMVQIDHQPCAGGGRGTVDFNGLKGVIVGRFQCSAGLQYDGNALARLDELPSIGFANSVDQMSPQQALPLRAYVKYEKSVYEAAAAFVEAEFGKKPFVALHWRRTDFLQVRRSQPGVLQSAQDLVRHARSLMARARTDLVYLATDSDNADELEYVRSNLKPARYTPSLAAGDLRARTVAANVEIVICAMADQFMGTKTSSFTLAINEERMAIFSKSPESSSEMDRLKMAAPLPPQPRPTQKKDEL</sequence>
<dbReference type="Proteomes" id="UP001515480">
    <property type="component" value="Unassembled WGS sequence"/>
</dbReference>
<comment type="caution">
    <text evidence="10">The sequence shown here is derived from an EMBL/GenBank/DDBJ whole genome shotgun (WGS) entry which is preliminary data.</text>
</comment>
<evidence type="ECO:0000256" key="9">
    <source>
        <dbReference type="SAM" id="MobiDB-lite"/>
    </source>
</evidence>
<dbReference type="Pfam" id="PF10250">
    <property type="entry name" value="O-FucT"/>
    <property type="match status" value="2"/>
</dbReference>
<evidence type="ECO:0000256" key="7">
    <source>
        <dbReference type="ARBA" id="ARBA00025803"/>
    </source>
</evidence>
<keyword evidence="5" id="KW-0294">Fucose metabolism</keyword>
<dbReference type="AlphaFoldDB" id="A0AB34K4A2"/>
<evidence type="ECO:0000256" key="4">
    <source>
        <dbReference type="ARBA" id="ARBA00022824"/>
    </source>
</evidence>
<dbReference type="GO" id="GO:0006004">
    <property type="term" value="P:fucose metabolic process"/>
    <property type="evidence" value="ECO:0007669"/>
    <property type="project" value="UniProtKB-KW"/>
</dbReference>
<dbReference type="InterPro" id="IPR019378">
    <property type="entry name" value="GDP-Fuc_O-FucTrfase"/>
</dbReference>